<reference evidence="5 7" key="1">
    <citation type="submission" date="2020-08" db="EMBL/GenBank/DDBJ databases">
        <title>Genomic Encyclopedia of Type Strains, Phase IV (KMG-IV): sequencing the most valuable type-strain genomes for metagenomic binning, comparative biology and taxonomic classification.</title>
        <authorList>
            <person name="Goeker M."/>
        </authorList>
    </citation>
    <scope>NUCLEOTIDE SEQUENCE [LARGE SCALE GENOMIC DNA]</scope>
    <source>
        <strain evidence="5 7">DSM 17454</strain>
    </source>
</reference>
<dbReference type="PANTHER" id="PTHR21013:SF10">
    <property type="entry name" value="ATP SYNTHASE MITOCHONDRIAL F1 COMPLEX ASSEMBLY FACTOR 2"/>
    <property type="match status" value="1"/>
</dbReference>
<comment type="similarity">
    <text evidence="1">Belongs to the ATP12 family.</text>
</comment>
<dbReference type="RefSeq" id="WP_184767664.1">
    <property type="nucleotide sequence ID" value="NZ_JACHGI010000001.1"/>
</dbReference>
<evidence type="ECO:0000256" key="4">
    <source>
        <dbReference type="SAM" id="MobiDB-lite"/>
    </source>
</evidence>
<dbReference type="Pfam" id="PF07542">
    <property type="entry name" value="ATP12"/>
    <property type="match status" value="1"/>
</dbReference>
<feature type="region of interest" description="Disordered" evidence="4">
    <location>
        <begin position="1"/>
        <end position="20"/>
    </location>
</feature>
<sequence length="264" mass="28685">MREILSDLETSDGLSDPDPIRRAQSTLRKQLPKRFYQTAAVAAVDDGHAVQLDGKPVRTPGRALLALPTAAAAQLIADEFASQVENIDPFTMPVLRLVNTAIDGVATDPQAVLEDILRFSSSDLLCYRADQPERLVERQAEAWDPVIDWARASLGAHFVLAEGVMHVEQPRAAIAALGVHLSQRAEPMRLAALHLMTTLTGSALLALAVEMGELDVEEAWAAAHVDEDWQSENWGQDSEAVARRASRKRDMLSAVALLEALEAG</sequence>
<evidence type="ECO:0000313" key="6">
    <source>
        <dbReference type="EMBL" id="MBE1204145.1"/>
    </source>
</evidence>
<dbReference type="InterPro" id="IPR011419">
    <property type="entry name" value="ATP12_ATP_synth-F1-assembly"/>
</dbReference>
<dbReference type="PANTHER" id="PTHR21013">
    <property type="entry name" value="ATP SYNTHASE MITOCHONDRIAL F1 COMPLEX ASSEMBLY FACTOR 2/ATP12 PROTEIN, MITOCHONDRIAL PRECURSOR"/>
    <property type="match status" value="1"/>
</dbReference>
<comment type="caution">
    <text evidence="5">The sequence shown here is derived from an EMBL/GenBank/DDBJ whole genome shotgun (WGS) entry which is preliminary data.</text>
</comment>
<keyword evidence="3" id="KW-0143">Chaperone</keyword>
<dbReference type="EMBL" id="JACHGI010000001">
    <property type="protein sequence ID" value="MBB6465172.1"/>
    <property type="molecule type" value="Genomic_DNA"/>
</dbReference>
<dbReference type="GO" id="GO:0043461">
    <property type="term" value="P:proton-transporting ATP synthase complex assembly"/>
    <property type="evidence" value="ECO:0007669"/>
    <property type="project" value="InterPro"/>
</dbReference>
<dbReference type="EMBL" id="JACZEP010000001">
    <property type="protein sequence ID" value="MBE1204145.1"/>
    <property type="molecule type" value="Genomic_DNA"/>
</dbReference>
<evidence type="ECO:0000313" key="7">
    <source>
        <dbReference type="Proteomes" id="UP000532373"/>
    </source>
</evidence>
<keyword evidence="8" id="KW-1185">Reference proteome</keyword>
<dbReference type="Proteomes" id="UP000598227">
    <property type="component" value="Unassembled WGS sequence"/>
</dbReference>
<dbReference type="Gene3D" id="3.30.2180.10">
    <property type="entry name" value="ATP12-like"/>
    <property type="match status" value="1"/>
</dbReference>
<evidence type="ECO:0000256" key="3">
    <source>
        <dbReference type="ARBA" id="ARBA00023186"/>
    </source>
</evidence>
<dbReference type="Proteomes" id="UP000532373">
    <property type="component" value="Unassembled WGS sequence"/>
</dbReference>
<organism evidence="5 7">
    <name type="scientific">Aminobacter carboxidus</name>
    <dbReference type="NCBI Taxonomy" id="376165"/>
    <lineage>
        <taxon>Bacteria</taxon>
        <taxon>Pseudomonadati</taxon>
        <taxon>Pseudomonadota</taxon>
        <taxon>Alphaproteobacteria</taxon>
        <taxon>Hyphomicrobiales</taxon>
        <taxon>Phyllobacteriaceae</taxon>
        <taxon>Aminobacter</taxon>
    </lineage>
</organism>
<evidence type="ECO:0000313" key="5">
    <source>
        <dbReference type="EMBL" id="MBB6465172.1"/>
    </source>
</evidence>
<accession>A0A8E2BBU8</accession>
<keyword evidence="2" id="KW-0809">Transit peptide</keyword>
<dbReference type="InterPro" id="IPR023335">
    <property type="entry name" value="ATP12_ortho_dom_sf"/>
</dbReference>
<dbReference type="AlphaFoldDB" id="A0A8E2BBU8"/>
<evidence type="ECO:0000256" key="1">
    <source>
        <dbReference type="ARBA" id="ARBA00008231"/>
    </source>
</evidence>
<name>A0A8E2BBU8_9HYPH</name>
<gene>
    <name evidence="5" type="ORF">HNQ96_001019</name>
    <name evidence="6" type="ORF">IHE39_07600</name>
</gene>
<dbReference type="Gene3D" id="1.10.3580.10">
    <property type="entry name" value="ATP12 ATPase"/>
    <property type="match status" value="1"/>
</dbReference>
<evidence type="ECO:0000256" key="2">
    <source>
        <dbReference type="ARBA" id="ARBA00022946"/>
    </source>
</evidence>
<proteinExistence type="inferred from homology"/>
<dbReference type="SUPFAM" id="SSF160909">
    <property type="entry name" value="ATP12-like"/>
    <property type="match status" value="1"/>
</dbReference>
<reference evidence="6 8" key="2">
    <citation type="submission" date="2020-09" db="EMBL/GenBank/DDBJ databases">
        <title>Draft Genome Sequence of Aminobacter carboxidus type strain DSM 1086, a soil Gram-negative carboxydobacterium.</title>
        <authorList>
            <person name="Turrini P."/>
            <person name="Tescari M."/>
            <person name="Artuso I."/>
            <person name="Lugli G.A."/>
            <person name="Frangipani E."/>
            <person name="Ventura M."/>
            <person name="Visca P."/>
        </authorList>
    </citation>
    <scope>NUCLEOTIDE SEQUENCE [LARGE SCALE GENOMIC DNA]</scope>
    <source>
        <strain evidence="6 8">DSM 1086</strain>
    </source>
</reference>
<protein>
    <submittedName>
        <fullName evidence="5 6">ATPase</fullName>
    </submittedName>
</protein>
<evidence type="ECO:0000313" key="8">
    <source>
        <dbReference type="Proteomes" id="UP000598227"/>
    </source>
</evidence>
<dbReference type="InterPro" id="IPR042272">
    <property type="entry name" value="ATP12_ATP_synth-F1-assembly_N"/>
</dbReference>